<dbReference type="EMBL" id="OZ004253">
    <property type="protein sequence ID" value="CAK7894353.1"/>
    <property type="molecule type" value="Genomic_DNA"/>
</dbReference>
<sequence>MVHYRDSEDVKAMSHSSSGYALLDNAHEEDEDVDTLLRQLNAEGEYPNPDNSLTAAADDAISNTSPSLNSSPTKPLNFPRMNPKTKEFNSSSDTYTSEQEAEPVDEASDVDHKTSFDRNFSFEEMEDASKTVQINHVKPSQSELENFSTETPITSAVELTAQTERSKINTSPSKSIMKKNTPSASPTKKNVVFTKRTPEVHHYEKKDEITLDEDEYINIDDGDEHEQQSGYTWNSLPRNGDNYSSSDESSTPPSPPPHTTNNLTAIKDSDSEEPEDISPQDLKSIKEKKSYSSLTFNEKLDMFLARSDEGSNKANSEALDDHLNELHASRASQTDLNIHHLSLDLQTQQVHNIENPLNSLSRSEDVELKSGNTSRSSIQSLKDDDRVLESHNINTISKSVEMNDGIKGFSDHMVESLIPNENNIDNIEKPSDINEAESPRIGSLDRQFVDSSNDEFHDSFDQSYNNTEQSIMDLLKKSQPPVLESYVPSIEDSISAQGSKSNDQFSDPEVKIENEDEKLITSIKSEENDIIPTKIKEENSREIEESIHIFNIPGVPTAVKSEVDPNPEFIKRETSVHTLLPGDSDHVDSKEKVILQPEPLKEELPKDEDDQDEFDSLIDKSAQFSLRDHIDSDWKFEDSNDGDREDNDDYTNNDITQEILVSTKEDTNISTNGNVNDDRVLSHSSSREVPSVLTSAKESKIIEQDQTSISNINLKDIDMGVASKQFIKDTTDSRDLKIIPANSSEDAKEKLDNNINEIDTMPNLKSEEPENKIIGVSVTEKHDSDLNLKNSLVIPKVELSSSSKEIVDDSQELADGANDNDETSHSNDVHSDSKSNTNVEASNSLENSQHLASDSNELSLLFSGDERSLGKKKRILEVDLSPNVSADPDHIEGISLAPPKIKSPLASDFSKDEVLQSDPIPLESTHISEPENVLQEEDTSDVKQFNESVDEVLANSTNIAITEDITLPPVESNNYSSFEDITKTLDQSTMSFEDSLSAEHDKVVKPTNFISIWHSQNKNTHKQQATMNWKEQSQQNIHIPASLQPKKFKEVNVITRRVVSPGFEDLNVSGFLPELSQDSGFDDIKGIVSSSRNDNSQISSQSESGEINTKKLLPDIIEPVEISENVLPKSRLRPPSASFKPVVRVSRFKVPSFEIKRSSSILSPRDQYNDIFADTVKRTPTIKGQGMKTLPSMDKEDVQRILSTKRIISQEEYSRFKLVGNTKKGTVVEPDDVYDHLQQEASIHDAQDDESVASPPVSREPRDAPLLPHLADELLRIPSALLSKDQFFKESEFSSPVRANVENISSDTTASGVSSIIYTKKNFPHTLEPKQQLFPEPDPELCTSPNENIFKTPPQNLTIEDNSCAFEDEIVQNRLLHYDSPKKPSNKSGPSTPVRGSFSVTPSPVKSKKASPIKIGSPIRLVKNEAGVTSVELQSSPRKLAPETFTGHDLSYGKLRDGTAGQSQLATVAVPSVSTHNSEPTACSSDDRFKFDHRGGQRDASNKSAKAPLSERGRLFLRVVGLKNLDLPDLQGRKAEFSMTLDNGVHCIKTPNYKLDRNHIEIGKEFELTVGNSLEFILTMKASYEKPSGKLVEVKERRIVKPKNKFSRIFGNKDIITTTKFVPVDVKDSWANKFAQDGSFARCYVDLDQYEGKITGKVSNFDITCFNEWETIVDRNGERIKCKPYRIGQLEVKMMFIPRTLEQEALPSSIKSAYESINSLKNELSLQKEGYMFQEGGDCDSWKRRFFKLSGTSLIAHSEYSHKTRAKINLAKVVEVMYIDNEDNHGKYRNFSEVMLMEHSFKVRFGNGEIIVFGAPNRVEKMEWISIFEKIIHRNKFRVQPWVKIMMEYNNMETLDVSMPR</sequence>
<gene>
    <name evidence="5" type="primary">BUD4</name>
    <name evidence="5" type="ORF">CAAN4_A12024</name>
</gene>
<keyword evidence="6" id="KW-1185">Reference proteome</keyword>
<dbReference type="InterPro" id="IPR001849">
    <property type="entry name" value="PH_domain"/>
</dbReference>
<feature type="compositionally biased region" description="Polar residues" evidence="3">
    <location>
        <begin position="370"/>
        <end position="379"/>
    </location>
</feature>
<keyword evidence="2" id="KW-0131">Cell cycle</keyword>
<feature type="region of interest" description="Disordered" evidence="3">
    <location>
        <begin position="814"/>
        <end position="852"/>
    </location>
</feature>
<feature type="compositionally biased region" description="Polar residues" evidence="3">
    <location>
        <begin position="1471"/>
        <end position="1484"/>
    </location>
</feature>
<feature type="compositionally biased region" description="Polar residues" evidence="3">
    <location>
        <begin position="161"/>
        <end position="188"/>
    </location>
</feature>
<evidence type="ECO:0000256" key="3">
    <source>
        <dbReference type="SAM" id="MobiDB-lite"/>
    </source>
</evidence>
<organism evidence="5 6">
    <name type="scientific">[Candida] anglica</name>
    <dbReference type="NCBI Taxonomy" id="148631"/>
    <lineage>
        <taxon>Eukaryota</taxon>
        <taxon>Fungi</taxon>
        <taxon>Dikarya</taxon>
        <taxon>Ascomycota</taxon>
        <taxon>Saccharomycotina</taxon>
        <taxon>Pichiomycetes</taxon>
        <taxon>Debaryomycetaceae</taxon>
        <taxon>Kurtzmaniella</taxon>
    </lineage>
</organism>
<dbReference type="CDD" id="cd13278">
    <property type="entry name" value="PH_Bud4"/>
    <property type="match status" value="1"/>
</dbReference>
<dbReference type="Pfam" id="PF00169">
    <property type="entry name" value="PH"/>
    <property type="match status" value="1"/>
</dbReference>
<feature type="compositionally biased region" description="Acidic residues" evidence="3">
    <location>
        <begin position="99"/>
        <end position="108"/>
    </location>
</feature>
<feature type="compositionally biased region" description="Basic and acidic residues" evidence="3">
    <location>
        <begin position="1"/>
        <end position="12"/>
    </location>
</feature>
<feature type="region of interest" description="Disordered" evidence="3">
    <location>
        <begin position="161"/>
        <end position="284"/>
    </location>
</feature>
<evidence type="ECO:0000256" key="2">
    <source>
        <dbReference type="ARBA" id="ARBA00023306"/>
    </source>
</evidence>
<feature type="region of interest" description="Disordered" evidence="3">
    <location>
        <begin position="1241"/>
        <end position="1263"/>
    </location>
</feature>
<dbReference type="Gene3D" id="2.30.29.30">
    <property type="entry name" value="Pleckstrin-homology domain (PH domain)/Phosphotyrosine-binding domain (PTB)"/>
    <property type="match status" value="1"/>
</dbReference>
<feature type="region of interest" description="Disordered" evidence="3">
    <location>
        <begin position="1378"/>
        <end position="1412"/>
    </location>
</feature>
<feature type="compositionally biased region" description="Basic and acidic residues" evidence="3">
    <location>
        <begin position="196"/>
        <end position="209"/>
    </location>
</feature>
<evidence type="ECO:0000259" key="4">
    <source>
        <dbReference type="PROSITE" id="PS50003"/>
    </source>
</evidence>
<feature type="compositionally biased region" description="Polar residues" evidence="3">
    <location>
        <begin position="88"/>
        <end position="98"/>
    </location>
</feature>
<feature type="domain" description="PH" evidence="4">
    <location>
        <begin position="1725"/>
        <end position="1833"/>
    </location>
</feature>
<evidence type="ECO:0000313" key="6">
    <source>
        <dbReference type="Proteomes" id="UP001497600"/>
    </source>
</evidence>
<feature type="region of interest" description="Disordered" evidence="3">
    <location>
        <begin position="357"/>
        <end position="379"/>
    </location>
</feature>
<feature type="region of interest" description="Disordered" evidence="3">
    <location>
        <begin position="1471"/>
        <end position="1507"/>
    </location>
</feature>
<dbReference type="Proteomes" id="UP001497600">
    <property type="component" value="Chromosome A"/>
</dbReference>
<feature type="compositionally biased region" description="Low complexity" evidence="3">
    <location>
        <begin position="1089"/>
        <end position="1106"/>
    </location>
</feature>
<feature type="region of interest" description="Disordered" evidence="3">
    <location>
        <begin position="667"/>
        <end position="692"/>
    </location>
</feature>
<feature type="compositionally biased region" description="Basic and acidic residues" evidence="3">
    <location>
        <begin position="822"/>
        <end position="833"/>
    </location>
</feature>
<dbReference type="InterPro" id="IPR011993">
    <property type="entry name" value="PH-like_dom_sf"/>
</dbReference>
<dbReference type="PANTHER" id="PTHR36100">
    <property type="entry name" value="BUD SITE SELECTION PROTEIN 4"/>
    <property type="match status" value="1"/>
</dbReference>
<feature type="compositionally biased region" description="Polar residues" evidence="3">
    <location>
        <begin position="834"/>
        <end position="852"/>
    </location>
</feature>
<reference evidence="5 6" key="1">
    <citation type="submission" date="2024-01" db="EMBL/GenBank/DDBJ databases">
        <authorList>
            <consortium name="Genoscope - CEA"/>
            <person name="William W."/>
        </authorList>
    </citation>
    <scope>NUCLEOTIDE SEQUENCE [LARGE SCALE GENOMIC DNA]</scope>
    <source>
        <strain evidence="5 6">29B2s-10</strain>
    </source>
</reference>
<feature type="region of interest" description="Disordered" evidence="3">
    <location>
        <begin position="1"/>
        <end position="113"/>
    </location>
</feature>
<feature type="compositionally biased region" description="Acidic residues" evidence="3">
    <location>
        <begin position="210"/>
        <end position="224"/>
    </location>
</feature>
<feature type="compositionally biased region" description="Basic and acidic residues" evidence="3">
    <location>
        <begin position="1485"/>
        <end position="1501"/>
    </location>
</feature>
<dbReference type="InterPro" id="IPR052007">
    <property type="entry name" value="Bud4"/>
</dbReference>
<feature type="compositionally biased region" description="Polar residues" evidence="3">
    <location>
        <begin position="228"/>
        <end position="243"/>
    </location>
</feature>
<feature type="compositionally biased region" description="Basic and acidic residues" evidence="3">
    <location>
        <begin position="633"/>
        <end position="642"/>
    </location>
</feature>
<protein>
    <submittedName>
        <fullName evidence="5">Bud site selection protein Bud4p</fullName>
    </submittedName>
</protein>
<feature type="region of interest" description="Disordered" evidence="3">
    <location>
        <begin position="633"/>
        <end position="653"/>
    </location>
</feature>
<dbReference type="SMART" id="SM00233">
    <property type="entry name" value="PH"/>
    <property type="match status" value="1"/>
</dbReference>
<evidence type="ECO:0000256" key="1">
    <source>
        <dbReference type="ARBA" id="ARBA00022618"/>
    </source>
</evidence>
<dbReference type="PROSITE" id="PS50003">
    <property type="entry name" value="PH_DOMAIN"/>
    <property type="match status" value="1"/>
</dbReference>
<feature type="compositionally biased region" description="Low complexity" evidence="3">
    <location>
        <begin position="62"/>
        <end position="77"/>
    </location>
</feature>
<feature type="region of interest" description="Disordered" evidence="3">
    <location>
        <begin position="1086"/>
        <end position="1106"/>
    </location>
</feature>
<keyword evidence="1" id="KW-0132">Cell division</keyword>
<accession>A0ABP0E6K7</accession>
<name>A0ABP0E6K7_9ASCO</name>
<feature type="compositionally biased region" description="Polar residues" evidence="3">
    <location>
        <begin position="682"/>
        <end position="692"/>
    </location>
</feature>
<proteinExistence type="predicted"/>
<dbReference type="PANTHER" id="PTHR36100:SF1">
    <property type="entry name" value="BUD SITE SELECTION PROTEIN 4"/>
    <property type="match status" value="1"/>
</dbReference>
<dbReference type="SUPFAM" id="SSF50729">
    <property type="entry name" value="PH domain-like"/>
    <property type="match status" value="1"/>
</dbReference>
<evidence type="ECO:0000313" key="5">
    <source>
        <dbReference type="EMBL" id="CAK7894353.1"/>
    </source>
</evidence>